<proteinExistence type="predicted"/>
<accession>A0A229NT50</accession>
<dbReference type="InterPro" id="IPR011045">
    <property type="entry name" value="N2O_reductase_N"/>
</dbReference>
<evidence type="ECO:0000313" key="2">
    <source>
        <dbReference type="Proteomes" id="UP000215145"/>
    </source>
</evidence>
<organism evidence="1 2">
    <name type="scientific">Paenibacillus herberti</name>
    <dbReference type="NCBI Taxonomy" id="1619309"/>
    <lineage>
        <taxon>Bacteria</taxon>
        <taxon>Bacillati</taxon>
        <taxon>Bacillota</taxon>
        <taxon>Bacilli</taxon>
        <taxon>Bacillales</taxon>
        <taxon>Paenibacillaceae</taxon>
        <taxon>Paenibacillus</taxon>
    </lineage>
</organism>
<dbReference type="InterPro" id="IPR011964">
    <property type="entry name" value="YVTN_b-propeller_repeat"/>
</dbReference>
<dbReference type="NCBIfam" id="TIGR02276">
    <property type="entry name" value="beta_rpt_yvtn"/>
    <property type="match status" value="5"/>
</dbReference>
<dbReference type="SUPFAM" id="SSF50974">
    <property type="entry name" value="Nitrous oxide reductase, N-terminal domain"/>
    <property type="match status" value="1"/>
</dbReference>
<dbReference type="Gene3D" id="2.130.10.10">
    <property type="entry name" value="YVTN repeat-like/Quinoprotein amine dehydrogenase"/>
    <property type="match status" value="3"/>
</dbReference>
<dbReference type="InterPro" id="IPR015943">
    <property type="entry name" value="WD40/YVTN_repeat-like_dom_sf"/>
</dbReference>
<protein>
    <recommendedName>
        <fullName evidence="3">PQQ-dependent protein</fullName>
    </recommendedName>
</protein>
<sequence length="303" mass="32378">METAIRQQATQPRFVYVSNHDGASLSVIDLATNRIIKTIQVGQLPNAITISPDGTRVYVPNGGDNSISIVSTETNEVIHTITGVSVEPFGIALSASRNRLYVPSLFTGTILVLNALTYRLIKEIPIGNGVAGGAVTPDESKIYITSLEKGISIIDAATNKVIKVIAEPDSWSLTFSPSGGRYYVINEASNQLSVYGTRTNNRLARIPVGIAPLATAISKDGKLAYVTNSVSNTVSVINMEANEVIQTIAVGDTPFLLSIDYTDQRVYVTNFGSDTVSVIDIRTNQVIQTIPAGPNPRGITITP</sequence>
<dbReference type="RefSeq" id="WP_089526731.1">
    <property type="nucleotide sequence ID" value="NZ_NMUQ01000004.1"/>
</dbReference>
<evidence type="ECO:0000313" key="1">
    <source>
        <dbReference type="EMBL" id="OXM13071.1"/>
    </source>
</evidence>
<keyword evidence="2" id="KW-1185">Reference proteome</keyword>
<dbReference type="AlphaFoldDB" id="A0A229NT50"/>
<dbReference type="PANTHER" id="PTHR47197">
    <property type="entry name" value="PROTEIN NIRF"/>
    <property type="match status" value="1"/>
</dbReference>
<dbReference type="OrthoDB" id="9772811at2"/>
<evidence type="ECO:0008006" key="3">
    <source>
        <dbReference type="Google" id="ProtNLM"/>
    </source>
</evidence>
<dbReference type="InterPro" id="IPR019405">
    <property type="entry name" value="Lactonase_7-beta_prop"/>
</dbReference>
<dbReference type="InterPro" id="IPR051200">
    <property type="entry name" value="Host-pathogen_enzymatic-act"/>
</dbReference>
<comment type="caution">
    <text evidence="1">The sequence shown here is derived from an EMBL/GenBank/DDBJ whole genome shotgun (WGS) entry which is preliminary data.</text>
</comment>
<dbReference type="EMBL" id="NMUQ01000004">
    <property type="protein sequence ID" value="OXM13071.1"/>
    <property type="molecule type" value="Genomic_DNA"/>
</dbReference>
<dbReference type="Proteomes" id="UP000215145">
    <property type="component" value="Unassembled WGS sequence"/>
</dbReference>
<gene>
    <name evidence="1" type="ORF">CGZ75_23100</name>
</gene>
<dbReference type="Pfam" id="PF10282">
    <property type="entry name" value="Lactonase"/>
    <property type="match status" value="1"/>
</dbReference>
<dbReference type="PANTHER" id="PTHR47197:SF3">
    <property type="entry name" value="DIHYDRO-HEME D1 DEHYDROGENASE"/>
    <property type="match status" value="1"/>
</dbReference>
<name>A0A229NT50_9BACL</name>
<reference evidence="1 2" key="1">
    <citation type="submission" date="2017-07" db="EMBL/GenBank/DDBJ databases">
        <title>Paenibacillus herberti R33 genome sequencing and assembly.</title>
        <authorList>
            <person name="Su W."/>
        </authorList>
    </citation>
    <scope>NUCLEOTIDE SEQUENCE [LARGE SCALE GENOMIC DNA]</scope>
    <source>
        <strain evidence="1 2">R33</strain>
    </source>
</reference>